<proteinExistence type="predicted"/>
<evidence type="ECO:0000313" key="1">
    <source>
        <dbReference type="EMBL" id="AWD33117.1"/>
    </source>
</evidence>
<dbReference type="AlphaFoldDB" id="A0A2U8BS06"/>
<dbReference type="NCBIfam" id="TIGR04141">
    <property type="entry name" value="TIGR04141 family sporadically distributed protein"/>
    <property type="match status" value="1"/>
</dbReference>
<dbReference type="InterPro" id="IPR026487">
    <property type="entry name" value="CHP04141"/>
</dbReference>
<dbReference type="RefSeq" id="WP_108673153.1">
    <property type="nucleotide sequence ID" value="NZ_CP025989.1"/>
</dbReference>
<dbReference type="Proteomes" id="UP000244519">
    <property type="component" value="Chromosome"/>
</dbReference>
<protein>
    <submittedName>
        <fullName evidence="1">Uncharacterized protein</fullName>
    </submittedName>
</protein>
<accession>A0A2U8BS06</accession>
<sequence length="551" mass="64858">MSKEKQEKHKFTVKLLKEKKIARDAVKEAKCEELKGETKEKCEKSEGSFIFYKRNSDESNFGKKPWWIDYFALDKTKFKRNFVESLLVFVTVKDKEKERIFAYTFGVARYWLREECIESDFGYKVALNTIDPTKIKSVDARSLEGNAKDKRVVFSKGMDIEEYDCNKFLDFIHRISGKVKEQYKHLFDSVAGSESLMITATKSKDELIALSKELLERFESDDYKNDDSLKEINMTYSVADIEVTERLDEELGKLLKKRDYSTMSFSDVKILDPDIFEYYLFNGKKYYDMEEIFDAWRDMHGSVDFSSADVLGKELRKTITVYTNDDKELDSWKVKQCLNADNIKFDDNEYMFLRKKWYKVDRDFLSYVEKEVKEYEINDEWIRNIFVDYDSEKYQKKGQGPFGEQEYNIDCCNANSEQLVLFDRKMVQSENHGKIEICDVYCKSTKTFFHIKKGEKTALMSHLWIQGLTSAFCLNAEDKRYVSKFKECTKLSSFPSQSEIKICYAIISHKKALATLSNFSLYAAIGKFKEAGFKKEQVKYFFINEIKAKKN</sequence>
<evidence type="ECO:0000313" key="2">
    <source>
        <dbReference type="Proteomes" id="UP000244519"/>
    </source>
</evidence>
<keyword evidence="2" id="KW-1185">Reference proteome</keyword>
<organism evidence="1 2">
    <name type="scientific">Candidatus Fokinia solitaria</name>
    <dbReference type="NCBI Taxonomy" id="1802984"/>
    <lineage>
        <taxon>Bacteria</taxon>
        <taxon>Pseudomonadati</taxon>
        <taxon>Pseudomonadota</taxon>
        <taxon>Alphaproteobacteria</taxon>
        <taxon>Rickettsiales</taxon>
        <taxon>Candidatus Midichloriaceae</taxon>
        <taxon>Candidatus Fokinia</taxon>
    </lineage>
</organism>
<reference evidence="1 2" key="1">
    <citation type="journal article" date="2018" name="Genome Biol. Evol.">
        <title>The Genome Sequence of "Candidatus Fokinia solitaria": Insights on Reductive Evolution in Rickettsiales.</title>
        <authorList>
            <person name="Floriano A.M."/>
            <person name="Castelli M."/>
            <person name="Krenek S."/>
            <person name="Berendonk T.U."/>
            <person name="Bazzocchi C."/>
            <person name="Petroni G."/>
            <person name="Sassera D."/>
        </authorList>
    </citation>
    <scope>NUCLEOTIDE SEQUENCE [LARGE SCALE GENOMIC DNA]</scope>
    <source>
        <strain evidence="1">Rio ETE_ALG 3VII</strain>
    </source>
</reference>
<gene>
    <name evidence="1" type="ORF">Fsol_00318</name>
</gene>
<dbReference type="EMBL" id="CP025989">
    <property type="protein sequence ID" value="AWD33117.1"/>
    <property type="molecule type" value="Genomic_DNA"/>
</dbReference>
<dbReference type="Pfam" id="PF19614">
    <property type="entry name" value="DUF6119"/>
    <property type="match status" value="1"/>
</dbReference>
<dbReference type="KEGG" id="fso:Fsol_00318"/>
<dbReference type="OrthoDB" id="6401683at2"/>
<name>A0A2U8BS06_9RICK</name>